<dbReference type="GO" id="GO:0046872">
    <property type="term" value="F:metal ion binding"/>
    <property type="evidence" value="ECO:0007669"/>
    <property type="project" value="UniProtKB-KW"/>
</dbReference>
<dbReference type="InterPro" id="IPR027443">
    <property type="entry name" value="IPNS-like_sf"/>
</dbReference>
<sequence length="296" mass="33263">MLATPCRGKKVRKGQSALLTVSNSPPVISLADYDKRKRQITDELRKAATTIGFFYISDHGVAQELIDRAFAANEEYCAQPEEAKDKLPVVRWDTRQLTGIERNYLPDGTLRESSIAKFDVHEDMQKAWPDKKYCPNYRQTTVEFMNALPPVANKILGCLALGLGLPENFFTETANPYRADNFTFLQYHKYPGLEGRTWKEGVNCVTAHTDESLITLLFAKSPGLELASGRDGKAATGDTYGCYQVDSWTPCPPIPGCFTVNIGDPLQYWSDGVLLSNYHRVRCPKPDEYQGDRYSI</sequence>
<protein>
    <recommendedName>
        <fullName evidence="2">Fe2OG dioxygenase domain-containing protein</fullName>
    </recommendedName>
</protein>
<evidence type="ECO:0000313" key="4">
    <source>
        <dbReference type="Proteomes" id="UP001489004"/>
    </source>
</evidence>
<dbReference type="InterPro" id="IPR044861">
    <property type="entry name" value="IPNS-like_FE2OG_OXY"/>
</dbReference>
<reference evidence="3 4" key="1">
    <citation type="journal article" date="2024" name="Nat. Commun.">
        <title>Phylogenomics reveals the evolutionary origins of lichenization in chlorophyte algae.</title>
        <authorList>
            <person name="Puginier C."/>
            <person name="Libourel C."/>
            <person name="Otte J."/>
            <person name="Skaloud P."/>
            <person name="Haon M."/>
            <person name="Grisel S."/>
            <person name="Petersen M."/>
            <person name="Berrin J.G."/>
            <person name="Delaux P.M."/>
            <person name="Dal Grande F."/>
            <person name="Keller J."/>
        </authorList>
    </citation>
    <scope>NUCLEOTIDE SEQUENCE [LARGE SCALE GENOMIC DNA]</scope>
    <source>
        <strain evidence="3 4">SAG 2043</strain>
    </source>
</reference>
<dbReference type="PROSITE" id="PS51471">
    <property type="entry name" value="FE2OG_OXY"/>
    <property type="match status" value="1"/>
</dbReference>
<proteinExistence type="inferred from homology"/>
<evidence type="ECO:0000256" key="1">
    <source>
        <dbReference type="RuleBase" id="RU003682"/>
    </source>
</evidence>
<dbReference type="Pfam" id="PF03171">
    <property type="entry name" value="2OG-FeII_Oxy"/>
    <property type="match status" value="1"/>
</dbReference>
<dbReference type="Gene3D" id="2.60.120.330">
    <property type="entry name" value="B-lactam Antibiotic, Isopenicillin N Synthase, Chain"/>
    <property type="match status" value="1"/>
</dbReference>
<gene>
    <name evidence="3" type="ORF">WJX72_009408</name>
</gene>
<evidence type="ECO:0000313" key="3">
    <source>
        <dbReference type="EMBL" id="KAK9824317.1"/>
    </source>
</evidence>
<dbReference type="InterPro" id="IPR050231">
    <property type="entry name" value="Iron_ascorbate_oxido_reductase"/>
</dbReference>
<evidence type="ECO:0000259" key="2">
    <source>
        <dbReference type="PROSITE" id="PS51471"/>
    </source>
</evidence>
<keyword evidence="1" id="KW-0408">Iron</keyword>
<dbReference type="PANTHER" id="PTHR47990">
    <property type="entry name" value="2-OXOGLUTARATE (2OG) AND FE(II)-DEPENDENT OXYGENASE SUPERFAMILY PROTEIN-RELATED"/>
    <property type="match status" value="1"/>
</dbReference>
<keyword evidence="1" id="KW-0479">Metal-binding</keyword>
<name>A0AAW1QSC4_9CHLO</name>
<comment type="caution">
    <text evidence="3">The sequence shown here is derived from an EMBL/GenBank/DDBJ whole genome shotgun (WGS) entry which is preliminary data.</text>
</comment>
<dbReference type="InterPro" id="IPR026992">
    <property type="entry name" value="DIOX_N"/>
</dbReference>
<comment type="similarity">
    <text evidence="1">Belongs to the iron/ascorbate-dependent oxidoreductase family.</text>
</comment>
<dbReference type="Pfam" id="PF14226">
    <property type="entry name" value="DIOX_N"/>
    <property type="match status" value="1"/>
</dbReference>
<feature type="domain" description="Fe2OG dioxygenase" evidence="2">
    <location>
        <begin position="181"/>
        <end position="296"/>
    </location>
</feature>
<dbReference type="InterPro" id="IPR005123">
    <property type="entry name" value="Oxoglu/Fe-dep_dioxygenase_dom"/>
</dbReference>
<dbReference type="SUPFAM" id="SSF51197">
    <property type="entry name" value="Clavaminate synthase-like"/>
    <property type="match status" value="1"/>
</dbReference>
<dbReference type="AlphaFoldDB" id="A0AAW1QSC4"/>
<dbReference type="Proteomes" id="UP001489004">
    <property type="component" value="Unassembled WGS sequence"/>
</dbReference>
<keyword evidence="4" id="KW-1185">Reference proteome</keyword>
<keyword evidence="1" id="KW-0560">Oxidoreductase</keyword>
<organism evidence="3 4">
    <name type="scientific">[Myrmecia] bisecta</name>
    <dbReference type="NCBI Taxonomy" id="41462"/>
    <lineage>
        <taxon>Eukaryota</taxon>
        <taxon>Viridiplantae</taxon>
        <taxon>Chlorophyta</taxon>
        <taxon>core chlorophytes</taxon>
        <taxon>Trebouxiophyceae</taxon>
        <taxon>Trebouxiales</taxon>
        <taxon>Trebouxiaceae</taxon>
        <taxon>Myrmecia</taxon>
    </lineage>
</organism>
<accession>A0AAW1QSC4</accession>
<dbReference type="GO" id="GO:0016491">
    <property type="term" value="F:oxidoreductase activity"/>
    <property type="evidence" value="ECO:0007669"/>
    <property type="project" value="UniProtKB-KW"/>
</dbReference>
<dbReference type="EMBL" id="JALJOR010000002">
    <property type="protein sequence ID" value="KAK9824317.1"/>
    <property type="molecule type" value="Genomic_DNA"/>
</dbReference>